<dbReference type="InterPro" id="IPR014755">
    <property type="entry name" value="Cu-Rt/internalin_Ig-like"/>
</dbReference>
<dbReference type="KEGG" id="mmai:sS8_2366"/>
<keyword evidence="1" id="KW-0732">Signal</keyword>
<dbReference type="RefSeq" id="WP_119629750.1">
    <property type="nucleotide sequence ID" value="NZ_AP017928.1"/>
</dbReference>
<dbReference type="OrthoDB" id="5568812at2"/>
<dbReference type="GO" id="GO:0042597">
    <property type="term" value="C:periplasmic space"/>
    <property type="evidence" value="ECO:0007669"/>
    <property type="project" value="InterPro"/>
</dbReference>
<dbReference type="SUPFAM" id="SSF81296">
    <property type="entry name" value="E set domains"/>
    <property type="match status" value="1"/>
</dbReference>
<evidence type="ECO:0000313" key="5">
    <source>
        <dbReference type="Proteomes" id="UP000266313"/>
    </source>
</evidence>
<dbReference type="InterPro" id="IPR007348">
    <property type="entry name" value="CopC_dom"/>
</dbReference>
<evidence type="ECO:0000259" key="3">
    <source>
        <dbReference type="Pfam" id="PF04234"/>
    </source>
</evidence>
<keyword evidence="2" id="KW-0186">Copper</keyword>
<protein>
    <recommendedName>
        <fullName evidence="3">CopC domain-containing protein</fullName>
    </recommendedName>
</protein>
<dbReference type="EMBL" id="AP017928">
    <property type="protein sequence ID" value="BBA34318.1"/>
    <property type="molecule type" value="Genomic_DNA"/>
</dbReference>
<dbReference type="Gene3D" id="2.60.40.1220">
    <property type="match status" value="1"/>
</dbReference>
<evidence type="ECO:0000256" key="1">
    <source>
        <dbReference type="ARBA" id="ARBA00022729"/>
    </source>
</evidence>
<evidence type="ECO:0000256" key="2">
    <source>
        <dbReference type="ARBA" id="ARBA00023008"/>
    </source>
</evidence>
<feature type="domain" description="CopC" evidence="3">
    <location>
        <begin position="32"/>
        <end position="125"/>
    </location>
</feature>
<keyword evidence="5" id="KW-1185">Reference proteome</keyword>
<sequence length="129" mass="14628">MHHSIVSRSNRLFVLLFFICLFFAYGERLWAHAVVTESSLTQNPIQPNHATTVVLFFNSNVELPLSRVFLVSKGDVYHPVEIAKGKKPGEMRIHVPALTPGEYALKYKVFAADGHFTESVIRFQVSDPR</sequence>
<dbReference type="GO" id="GO:0046688">
    <property type="term" value="P:response to copper ion"/>
    <property type="evidence" value="ECO:0007669"/>
    <property type="project" value="InterPro"/>
</dbReference>
<dbReference type="GO" id="GO:0005507">
    <property type="term" value="F:copper ion binding"/>
    <property type="evidence" value="ECO:0007669"/>
    <property type="project" value="InterPro"/>
</dbReference>
<dbReference type="AlphaFoldDB" id="A0A250KRQ6"/>
<organism evidence="4 5">
    <name type="scientific">Methylocaldum marinum</name>
    <dbReference type="NCBI Taxonomy" id="1432792"/>
    <lineage>
        <taxon>Bacteria</taxon>
        <taxon>Pseudomonadati</taxon>
        <taxon>Pseudomonadota</taxon>
        <taxon>Gammaproteobacteria</taxon>
        <taxon>Methylococcales</taxon>
        <taxon>Methylococcaceae</taxon>
        <taxon>Methylocaldum</taxon>
    </lineage>
</organism>
<proteinExistence type="predicted"/>
<accession>A0A250KRQ6</accession>
<dbReference type="InterPro" id="IPR014756">
    <property type="entry name" value="Ig_E-set"/>
</dbReference>
<dbReference type="Pfam" id="PF04234">
    <property type="entry name" value="CopC"/>
    <property type="match status" value="1"/>
</dbReference>
<gene>
    <name evidence="4" type="ORF">sS8_2366</name>
</gene>
<reference evidence="4 5" key="1">
    <citation type="submission" date="2016-12" db="EMBL/GenBank/DDBJ databases">
        <title>Genome sequencing of Methylocaldum marinum.</title>
        <authorList>
            <person name="Takeuchi M."/>
            <person name="Kamagata Y."/>
            <person name="Hiraoka S."/>
            <person name="Oshima K."/>
            <person name="Hattori M."/>
            <person name="Iwasaki W."/>
        </authorList>
    </citation>
    <scope>NUCLEOTIDE SEQUENCE [LARGE SCALE GENOMIC DNA]</scope>
    <source>
        <strain evidence="4 5">S8</strain>
    </source>
</reference>
<dbReference type="Proteomes" id="UP000266313">
    <property type="component" value="Chromosome"/>
</dbReference>
<name>A0A250KRQ6_9GAMM</name>
<evidence type="ECO:0000313" key="4">
    <source>
        <dbReference type="EMBL" id="BBA34318.1"/>
    </source>
</evidence>